<proteinExistence type="predicted"/>
<dbReference type="Proteomes" id="UP000297649">
    <property type="component" value="Unassembled WGS sequence"/>
</dbReference>
<dbReference type="AlphaFoldDB" id="A0A6H3NRR4"/>
<evidence type="ECO:0000313" key="2">
    <source>
        <dbReference type="Proteomes" id="UP000297649"/>
    </source>
</evidence>
<evidence type="ECO:0000313" key="1">
    <source>
        <dbReference type="EMBL" id="TGN11577.1"/>
    </source>
</evidence>
<reference evidence="1" key="1">
    <citation type="journal article" date="2019" name="PLoS Negl. Trop. Dis.">
        <title>Revisiting the worldwide diversity of Leptospira species in the environment.</title>
        <authorList>
            <person name="Vincent A.T."/>
            <person name="Schiettekatte O."/>
            <person name="Bourhy P."/>
            <person name="Veyrier F.J."/>
            <person name="Picardeau M."/>
        </authorList>
    </citation>
    <scope>NUCLEOTIDE SEQUENCE [LARGE SCALE GENOMIC DNA]</scope>
    <source>
        <strain evidence="1">201601109</strain>
    </source>
</reference>
<organism evidence="1 2">
    <name type="scientific">Leptospira bandrabouensis</name>
    <dbReference type="NCBI Taxonomy" id="2484903"/>
    <lineage>
        <taxon>Bacteria</taxon>
        <taxon>Pseudomonadati</taxon>
        <taxon>Spirochaetota</taxon>
        <taxon>Spirochaetia</taxon>
        <taxon>Leptospirales</taxon>
        <taxon>Leptospiraceae</taxon>
        <taxon>Leptospira</taxon>
    </lineage>
</organism>
<protein>
    <submittedName>
        <fullName evidence="1">Uncharacterized protein</fullName>
    </submittedName>
</protein>
<name>A0A6H3NRR4_9LEPT</name>
<dbReference type="RefSeq" id="WP_135781532.1">
    <property type="nucleotide sequence ID" value="NZ_JAIZBL010000010.1"/>
</dbReference>
<comment type="caution">
    <text evidence="1">The sequence shown here is derived from an EMBL/GenBank/DDBJ whole genome shotgun (WGS) entry which is preliminary data.</text>
</comment>
<keyword evidence="2" id="KW-1185">Reference proteome</keyword>
<sequence>MELSLIQDYNQNLHTYLKFDNEIVTIQKMKVDKLGYNQLNLLAAIDNIFILTEFKGSLISELLGSPPKDELLFLDWKTGIISRI</sequence>
<accession>A0A6H3NRR4</accession>
<dbReference type="EMBL" id="RQHU01000023">
    <property type="protein sequence ID" value="TGN11577.1"/>
    <property type="molecule type" value="Genomic_DNA"/>
</dbReference>
<gene>
    <name evidence="1" type="ORF">EHR08_17180</name>
</gene>